<dbReference type="EMBL" id="KV878686">
    <property type="protein sequence ID" value="OJJ70311.1"/>
    <property type="molecule type" value="Genomic_DNA"/>
</dbReference>
<dbReference type="AlphaFoldDB" id="A0A1L9UF92"/>
<keyword evidence="2" id="KW-1185">Reference proteome</keyword>
<evidence type="ECO:0000313" key="2">
    <source>
        <dbReference type="Proteomes" id="UP000184499"/>
    </source>
</evidence>
<sequence>MGRCYRTHHPKFAPGNYVNLRSCRRSLPFQRDETGTITSYDQLLSNTQKNVEHYDSSGALYAYATDALQGDRFLVEQGDNGYRFKETETGKYLALKGHWIGLDDEGTDLYFQEWSLDEGRYDITPRGDNVYPDDGPGYHMWFEGAPDAVFRNDNEDLNVKGEGQHAIFWIDTVPGM</sequence>
<dbReference type="RefSeq" id="XP_067477559.1">
    <property type="nucleotide sequence ID" value="XM_067627498.1"/>
</dbReference>
<dbReference type="VEuPathDB" id="FungiDB:ASPBRDRAFT_56127"/>
<organism evidence="1 2">
    <name type="scientific">Aspergillus brasiliensis (strain CBS 101740 / IMI 381727 / IBT 21946)</name>
    <dbReference type="NCBI Taxonomy" id="767769"/>
    <lineage>
        <taxon>Eukaryota</taxon>
        <taxon>Fungi</taxon>
        <taxon>Dikarya</taxon>
        <taxon>Ascomycota</taxon>
        <taxon>Pezizomycotina</taxon>
        <taxon>Eurotiomycetes</taxon>
        <taxon>Eurotiomycetidae</taxon>
        <taxon>Eurotiales</taxon>
        <taxon>Aspergillaceae</taxon>
        <taxon>Aspergillus</taxon>
        <taxon>Aspergillus subgen. Circumdati</taxon>
    </lineage>
</organism>
<accession>A0A1L9UF92</accession>
<dbReference type="OrthoDB" id="4377854at2759"/>
<proteinExistence type="predicted"/>
<dbReference type="GeneID" id="93579986"/>
<reference evidence="2" key="1">
    <citation type="journal article" date="2017" name="Genome Biol.">
        <title>Comparative genomics reveals high biological diversity and specific adaptations in the industrially and medically important fungal genus Aspergillus.</title>
        <authorList>
            <person name="de Vries R.P."/>
            <person name="Riley R."/>
            <person name="Wiebenga A."/>
            <person name="Aguilar-Osorio G."/>
            <person name="Amillis S."/>
            <person name="Uchima C.A."/>
            <person name="Anderluh G."/>
            <person name="Asadollahi M."/>
            <person name="Askin M."/>
            <person name="Barry K."/>
            <person name="Battaglia E."/>
            <person name="Bayram O."/>
            <person name="Benocci T."/>
            <person name="Braus-Stromeyer S.A."/>
            <person name="Caldana C."/>
            <person name="Canovas D."/>
            <person name="Cerqueira G.C."/>
            <person name="Chen F."/>
            <person name="Chen W."/>
            <person name="Choi C."/>
            <person name="Clum A."/>
            <person name="Dos Santos R.A."/>
            <person name="Damasio A.R."/>
            <person name="Diallinas G."/>
            <person name="Emri T."/>
            <person name="Fekete E."/>
            <person name="Flipphi M."/>
            <person name="Freyberg S."/>
            <person name="Gallo A."/>
            <person name="Gournas C."/>
            <person name="Habgood R."/>
            <person name="Hainaut M."/>
            <person name="Harispe M.L."/>
            <person name="Henrissat B."/>
            <person name="Hilden K.S."/>
            <person name="Hope R."/>
            <person name="Hossain A."/>
            <person name="Karabika E."/>
            <person name="Karaffa L."/>
            <person name="Karanyi Z."/>
            <person name="Krasevec N."/>
            <person name="Kuo A."/>
            <person name="Kusch H."/>
            <person name="LaButti K."/>
            <person name="Lagendijk E.L."/>
            <person name="Lapidus A."/>
            <person name="Levasseur A."/>
            <person name="Lindquist E."/>
            <person name="Lipzen A."/>
            <person name="Logrieco A.F."/>
            <person name="MacCabe A."/>
            <person name="Maekelae M.R."/>
            <person name="Malavazi I."/>
            <person name="Melin P."/>
            <person name="Meyer V."/>
            <person name="Mielnichuk N."/>
            <person name="Miskei M."/>
            <person name="Molnar A.P."/>
            <person name="Mule G."/>
            <person name="Ngan C.Y."/>
            <person name="Orejas M."/>
            <person name="Orosz E."/>
            <person name="Ouedraogo J.P."/>
            <person name="Overkamp K.M."/>
            <person name="Park H.-S."/>
            <person name="Perrone G."/>
            <person name="Piumi F."/>
            <person name="Punt P.J."/>
            <person name="Ram A.F."/>
            <person name="Ramon A."/>
            <person name="Rauscher S."/>
            <person name="Record E."/>
            <person name="Riano-Pachon D.M."/>
            <person name="Robert V."/>
            <person name="Roehrig J."/>
            <person name="Ruller R."/>
            <person name="Salamov A."/>
            <person name="Salih N.S."/>
            <person name="Samson R.A."/>
            <person name="Sandor E."/>
            <person name="Sanguinetti M."/>
            <person name="Schuetze T."/>
            <person name="Sepcic K."/>
            <person name="Shelest E."/>
            <person name="Sherlock G."/>
            <person name="Sophianopoulou V."/>
            <person name="Squina F.M."/>
            <person name="Sun H."/>
            <person name="Susca A."/>
            <person name="Todd R.B."/>
            <person name="Tsang A."/>
            <person name="Unkles S.E."/>
            <person name="van de Wiele N."/>
            <person name="van Rossen-Uffink D."/>
            <person name="Oliveira J.V."/>
            <person name="Vesth T.C."/>
            <person name="Visser J."/>
            <person name="Yu J.-H."/>
            <person name="Zhou M."/>
            <person name="Andersen M.R."/>
            <person name="Archer D.B."/>
            <person name="Baker S.E."/>
            <person name="Benoit I."/>
            <person name="Brakhage A.A."/>
            <person name="Braus G.H."/>
            <person name="Fischer R."/>
            <person name="Frisvad J.C."/>
            <person name="Goldman G.H."/>
            <person name="Houbraken J."/>
            <person name="Oakley B."/>
            <person name="Pocsi I."/>
            <person name="Scazzocchio C."/>
            <person name="Seiboth B."/>
            <person name="vanKuyk P.A."/>
            <person name="Wortman J."/>
            <person name="Dyer P.S."/>
            <person name="Grigoriev I.V."/>
        </authorList>
    </citation>
    <scope>NUCLEOTIDE SEQUENCE [LARGE SCALE GENOMIC DNA]</scope>
    <source>
        <strain evidence="2">CBS 101740 / IMI 381727 / IBT 21946</strain>
    </source>
</reference>
<protein>
    <submittedName>
        <fullName evidence="1">Uncharacterized protein</fullName>
    </submittedName>
</protein>
<name>A0A1L9UF92_ASPBC</name>
<dbReference type="OMA" id="RTHHPKF"/>
<dbReference type="Proteomes" id="UP000184499">
    <property type="component" value="Unassembled WGS sequence"/>
</dbReference>
<gene>
    <name evidence="1" type="ORF">ASPBRDRAFT_56127</name>
</gene>
<evidence type="ECO:0000313" key="1">
    <source>
        <dbReference type="EMBL" id="OJJ70311.1"/>
    </source>
</evidence>